<reference evidence="2 3" key="1">
    <citation type="submission" date="2018-10" db="EMBL/GenBank/DDBJ databases">
        <title>Transmission dynamics of multidrug resistant bacteria on intensive care unit surfaces.</title>
        <authorList>
            <person name="D'Souza A.W."/>
            <person name="Potter R.F."/>
            <person name="Wallace M."/>
            <person name="Shupe A."/>
            <person name="Patel S."/>
            <person name="Sun S."/>
            <person name="Gul D."/>
            <person name="Kwon J.H."/>
            <person name="Andleeb S."/>
            <person name="Burnham C.-A.D."/>
            <person name="Dantas G."/>
        </authorList>
    </citation>
    <scope>NUCLEOTIDE SEQUENCE [LARGE SCALE GENOMIC DNA]</scope>
    <source>
        <strain evidence="2 3">AS_373</strain>
    </source>
</reference>
<accession>A0A3R9GFR2</accession>
<dbReference type="OrthoDB" id="6561718at2"/>
<gene>
    <name evidence="1" type="primary">drpB</name>
    <name evidence="2" type="ORF">EGT71_01335</name>
</gene>
<dbReference type="HAMAP" id="MF_00857">
    <property type="entry name" value="DrpB"/>
    <property type="match status" value="1"/>
</dbReference>
<evidence type="ECO:0000256" key="1">
    <source>
        <dbReference type="HAMAP-Rule" id="MF_00857"/>
    </source>
</evidence>
<proteinExistence type="inferred from homology"/>
<comment type="similarity">
    <text evidence="1">Belongs to the DrpB family.</text>
</comment>
<keyword evidence="1" id="KW-0997">Cell inner membrane</keyword>
<keyword evidence="1" id="KW-0472">Membrane</keyword>
<protein>
    <recommendedName>
        <fullName evidence="1">Cell division protein DrpB</fullName>
    </recommendedName>
    <alternativeName>
        <fullName evidence="1">Division ring protein B</fullName>
    </alternativeName>
</protein>
<evidence type="ECO:0000313" key="3">
    <source>
        <dbReference type="Proteomes" id="UP000275331"/>
    </source>
</evidence>
<comment type="function">
    <text evidence="1">A non-essential division protein that localizes to the septal ring in low ionic strength medium.</text>
</comment>
<keyword evidence="1" id="KW-0132">Cell division</keyword>
<keyword evidence="1" id="KW-0131">Cell cycle</keyword>
<dbReference type="GO" id="GO:0005886">
    <property type="term" value="C:plasma membrane"/>
    <property type="evidence" value="ECO:0007669"/>
    <property type="project" value="UniProtKB-SubCell"/>
</dbReference>
<dbReference type="Proteomes" id="UP000275331">
    <property type="component" value="Unassembled WGS sequence"/>
</dbReference>
<comment type="caution">
    <text evidence="2">The sequence shown here is derived from an EMBL/GenBank/DDBJ whole genome shotgun (WGS) entry which is preliminary data.</text>
</comment>
<name>A0A3R9GFR2_9ENTR</name>
<evidence type="ECO:0000313" key="2">
    <source>
        <dbReference type="EMBL" id="RSE29467.1"/>
    </source>
</evidence>
<keyword evidence="1" id="KW-0812">Transmembrane</keyword>
<dbReference type="InterPro" id="IPR046385">
    <property type="entry name" value="DrpB"/>
</dbReference>
<comment type="subcellular location">
    <subcellularLocation>
        <location evidence="1">Cell inner membrane</location>
        <topology evidence="1">Multi-pass membrane protein</topology>
    </subcellularLocation>
    <text evidence="1">Localizes to the septal ring before constriction, only when cells are grown at low ionic strength.</text>
</comment>
<dbReference type="NCBIfam" id="NF038392">
    <property type="entry name" value="div_DrpB_YedR"/>
    <property type="match status" value="1"/>
</dbReference>
<dbReference type="AlphaFoldDB" id="A0A3R9GFR2"/>
<feature type="transmembrane region" description="Helical" evidence="1">
    <location>
        <begin position="13"/>
        <end position="34"/>
    </location>
</feature>
<keyword evidence="1" id="KW-1133">Transmembrane helix</keyword>
<dbReference type="RefSeq" id="WP_125292239.1">
    <property type="nucleotide sequence ID" value="NZ_JAPTZM010000006.1"/>
</dbReference>
<sequence length="87" mass="9629">MDEKGQRSLGGKLALWAFYAFCFYFIWMMVRFFWVVSDIQSPPGAAADWSMATTSGQWLSALLGAGVLGAVGMLPGAIAWYTRPRED</sequence>
<organism evidence="2 3">
    <name type="scientific">Atlantibacter subterraneus</name>
    <dbReference type="NCBI Taxonomy" id="255519"/>
    <lineage>
        <taxon>Bacteria</taxon>
        <taxon>Pseudomonadati</taxon>
        <taxon>Pseudomonadota</taxon>
        <taxon>Gammaproteobacteria</taxon>
        <taxon>Enterobacterales</taxon>
        <taxon>Enterobacteriaceae</taxon>
        <taxon>Atlantibacter</taxon>
    </lineage>
</organism>
<feature type="transmembrane region" description="Helical" evidence="1">
    <location>
        <begin position="58"/>
        <end position="81"/>
    </location>
</feature>
<dbReference type="EMBL" id="RHXB01000001">
    <property type="protein sequence ID" value="RSE29467.1"/>
    <property type="molecule type" value="Genomic_DNA"/>
</dbReference>
<keyword evidence="1" id="KW-1003">Cell membrane</keyword>
<dbReference type="GO" id="GO:0051301">
    <property type="term" value="P:cell division"/>
    <property type="evidence" value="ECO:0007669"/>
    <property type="project" value="UniProtKB-KW"/>
</dbReference>